<reference evidence="3 4" key="2">
    <citation type="journal article" date="2011" name="PLoS Genet.">
        <title>Caenorhabditis briggsae recombinant inbred line genotypes reveal inter-strain incompatibility and the evolution of recombination.</title>
        <authorList>
            <person name="Ross J.A."/>
            <person name="Koboldt D.C."/>
            <person name="Staisch J.E."/>
            <person name="Chamberlin H.M."/>
            <person name="Gupta B.P."/>
            <person name="Miller R.D."/>
            <person name="Baird S.E."/>
            <person name="Haag E.S."/>
        </authorList>
    </citation>
    <scope>NUCLEOTIDE SEQUENCE [LARGE SCALE GENOMIC DNA]</scope>
    <source>
        <strain evidence="3 4">AF16</strain>
    </source>
</reference>
<dbReference type="EMBL" id="HE601197">
    <property type="protein sequence ID" value="CAP28478.2"/>
    <property type="molecule type" value="Genomic_DNA"/>
</dbReference>
<accession>A8X767</accession>
<proteinExistence type="predicted"/>
<feature type="transmembrane region" description="Helical" evidence="1">
    <location>
        <begin position="267"/>
        <end position="289"/>
    </location>
</feature>
<evidence type="ECO:0000259" key="2">
    <source>
        <dbReference type="Pfam" id="PF10328"/>
    </source>
</evidence>
<keyword evidence="1" id="KW-0472">Membrane</keyword>
<keyword evidence="1" id="KW-0812">Transmembrane</keyword>
<feature type="transmembrane region" description="Helical" evidence="1">
    <location>
        <begin position="39"/>
        <end position="66"/>
    </location>
</feature>
<feature type="transmembrane region" description="Helical" evidence="1">
    <location>
        <begin position="240"/>
        <end position="261"/>
    </location>
</feature>
<dbReference type="InParanoid" id="A8X767"/>
<dbReference type="PANTHER" id="PTHR23017:SF47">
    <property type="entry name" value="G-PROTEIN COUPLED RECEPTORS FAMILY 1 PROFILE DOMAIN-CONTAINING PROTEIN"/>
    <property type="match status" value="1"/>
</dbReference>
<feature type="transmembrane region" description="Helical" evidence="1">
    <location>
        <begin position="6"/>
        <end position="27"/>
    </location>
</feature>
<dbReference type="HOGENOM" id="CLU_059630_1_0_1"/>
<dbReference type="eggNOG" id="ENOG502TJGZ">
    <property type="taxonomic scope" value="Eukaryota"/>
</dbReference>
<reference evidence="3 4" key="1">
    <citation type="journal article" date="2003" name="PLoS Biol.">
        <title>The genome sequence of Caenorhabditis briggsae: a platform for comparative genomics.</title>
        <authorList>
            <person name="Stein L.D."/>
            <person name="Bao Z."/>
            <person name="Blasiar D."/>
            <person name="Blumenthal T."/>
            <person name="Brent M.R."/>
            <person name="Chen N."/>
            <person name="Chinwalla A."/>
            <person name="Clarke L."/>
            <person name="Clee C."/>
            <person name="Coghlan A."/>
            <person name="Coulson A."/>
            <person name="D'Eustachio P."/>
            <person name="Fitch D.H."/>
            <person name="Fulton L.A."/>
            <person name="Fulton R.E."/>
            <person name="Griffiths-Jones S."/>
            <person name="Harris T.W."/>
            <person name="Hillier L.W."/>
            <person name="Kamath R."/>
            <person name="Kuwabara P.E."/>
            <person name="Mardis E.R."/>
            <person name="Marra M.A."/>
            <person name="Miner T.L."/>
            <person name="Minx P."/>
            <person name="Mullikin J.C."/>
            <person name="Plumb R.W."/>
            <person name="Rogers J."/>
            <person name="Schein J.E."/>
            <person name="Sohrmann M."/>
            <person name="Spieth J."/>
            <person name="Stajich J.E."/>
            <person name="Wei C."/>
            <person name="Willey D."/>
            <person name="Wilson R.K."/>
            <person name="Durbin R."/>
            <person name="Waterston R.H."/>
        </authorList>
    </citation>
    <scope>NUCLEOTIDE SEQUENCE [LARGE SCALE GENOMIC DNA]</scope>
    <source>
        <strain evidence="3 4">AF16</strain>
    </source>
</reference>
<evidence type="ECO:0000313" key="5">
    <source>
        <dbReference type="WormBase" id="CBG08531"/>
    </source>
</evidence>
<dbReference type="Proteomes" id="UP000008549">
    <property type="component" value="Unassembled WGS sequence"/>
</dbReference>
<keyword evidence="4" id="KW-1185">Reference proteome</keyword>
<dbReference type="OMA" id="TSFAWVS"/>
<evidence type="ECO:0000313" key="4">
    <source>
        <dbReference type="Proteomes" id="UP000008549"/>
    </source>
</evidence>
<dbReference type="KEGG" id="cbr:CBG_08531"/>
<feature type="transmembrane region" description="Helical" evidence="1">
    <location>
        <begin position="123"/>
        <end position="140"/>
    </location>
</feature>
<sequence>METTTFVASVLGLVSFFGVAFNWTVVIANRQIPSSKHSFGILTAYQAFGDAIHSTIFFFFVCPTIYLNNEFLMNHLHYAGYWLMFGYELSTQSHLLISFNRFCAVFYPTKYFTIFSIRNTHRVATVLILFSLTYTFANYFMGCTLNWYKEVFLFNFPPIEFCLIFVFYTDFCKFLFTILLVVIIDVLTVFRVHQLRKKVLWLKKIFVSGSFCFQIRGTTASADARAAAQRSREMSFLKQTCAQGSIFTCELITYFILSPMIKNQWLLFLSTSFAWVSVHALDGFVTLMFNQDMRKFIKKSILRKPIPHDLASKISSTRTQLN</sequence>
<dbReference type="AlphaFoldDB" id="A8X767"/>
<dbReference type="PANTHER" id="PTHR23017">
    <property type="entry name" value="SERPENTINE RECEPTOR, CLASS X"/>
    <property type="match status" value="1"/>
</dbReference>
<dbReference type="GeneID" id="8578246"/>
<protein>
    <submittedName>
        <fullName evidence="3">Protein CBG08531</fullName>
    </submittedName>
</protein>
<dbReference type="Pfam" id="PF10328">
    <property type="entry name" value="7TM_GPCR_Srx"/>
    <property type="match status" value="1"/>
</dbReference>
<dbReference type="CTD" id="8578246"/>
<keyword evidence="1" id="KW-1133">Transmembrane helix</keyword>
<dbReference type="WormBase" id="CBG08531">
    <property type="protein sequence ID" value="CBP30548"/>
    <property type="gene ID" value="WBGene00030303"/>
</dbReference>
<name>A8X767_CAEBR</name>
<feature type="domain" description="7TM GPCR serpentine receptor class x (Srx)" evidence="2">
    <location>
        <begin position="13"/>
        <end position="290"/>
    </location>
</feature>
<dbReference type="CDD" id="cd00637">
    <property type="entry name" value="7tm_classA_rhodopsin-like"/>
    <property type="match status" value="1"/>
</dbReference>
<organism evidence="3 4">
    <name type="scientific">Caenorhabditis briggsae</name>
    <dbReference type="NCBI Taxonomy" id="6238"/>
    <lineage>
        <taxon>Eukaryota</taxon>
        <taxon>Metazoa</taxon>
        <taxon>Ecdysozoa</taxon>
        <taxon>Nematoda</taxon>
        <taxon>Chromadorea</taxon>
        <taxon>Rhabditida</taxon>
        <taxon>Rhabditina</taxon>
        <taxon>Rhabditomorpha</taxon>
        <taxon>Rhabditoidea</taxon>
        <taxon>Rhabditidae</taxon>
        <taxon>Peloderinae</taxon>
        <taxon>Caenorhabditis</taxon>
    </lineage>
</organism>
<feature type="transmembrane region" description="Helical" evidence="1">
    <location>
        <begin position="174"/>
        <end position="193"/>
    </location>
</feature>
<dbReference type="InterPro" id="IPR019430">
    <property type="entry name" value="7TM_GPCR_serpentine_rcpt_Srx"/>
</dbReference>
<evidence type="ECO:0000313" key="3">
    <source>
        <dbReference type="EMBL" id="CAP28478.2"/>
    </source>
</evidence>
<gene>
    <name evidence="3 5" type="ORF">CBG08531</name>
    <name evidence="3" type="ORF">CBG_08531</name>
</gene>
<dbReference type="RefSeq" id="XP_045093827.1">
    <property type="nucleotide sequence ID" value="XM_045237368.1"/>
</dbReference>
<dbReference type="SUPFAM" id="SSF81321">
    <property type="entry name" value="Family A G protein-coupled receptor-like"/>
    <property type="match status" value="1"/>
</dbReference>
<evidence type="ECO:0000256" key="1">
    <source>
        <dbReference type="SAM" id="Phobius"/>
    </source>
</evidence>
<dbReference type="Gene3D" id="1.20.1070.10">
    <property type="entry name" value="Rhodopsin 7-helix transmembrane proteins"/>
    <property type="match status" value="1"/>
</dbReference>